<name>B4JBG5_DROGR</name>
<evidence type="ECO:0000313" key="2">
    <source>
        <dbReference type="EMBL" id="EDW03988.1"/>
    </source>
</evidence>
<dbReference type="eggNOG" id="ENOG502QUUQ">
    <property type="taxonomic scope" value="Eukaryota"/>
</dbReference>
<evidence type="ECO:0000256" key="1">
    <source>
        <dbReference type="SAM" id="Phobius"/>
    </source>
</evidence>
<accession>B4JBG5</accession>
<dbReference type="EMBL" id="CH916368">
    <property type="protein sequence ID" value="EDW03988.1"/>
    <property type="molecule type" value="Genomic_DNA"/>
</dbReference>
<protein>
    <submittedName>
        <fullName evidence="2">GH10218</fullName>
    </submittedName>
</protein>
<dbReference type="AlphaFoldDB" id="B4JBG5"/>
<organism evidence="3">
    <name type="scientific">Drosophila grimshawi</name>
    <name type="common">Hawaiian fruit fly</name>
    <name type="synonym">Idiomyia grimshawi</name>
    <dbReference type="NCBI Taxonomy" id="7222"/>
    <lineage>
        <taxon>Eukaryota</taxon>
        <taxon>Metazoa</taxon>
        <taxon>Ecdysozoa</taxon>
        <taxon>Arthropoda</taxon>
        <taxon>Hexapoda</taxon>
        <taxon>Insecta</taxon>
        <taxon>Pterygota</taxon>
        <taxon>Neoptera</taxon>
        <taxon>Endopterygota</taxon>
        <taxon>Diptera</taxon>
        <taxon>Brachycera</taxon>
        <taxon>Muscomorpha</taxon>
        <taxon>Ephydroidea</taxon>
        <taxon>Drosophilidae</taxon>
        <taxon>Drosophila</taxon>
        <taxon>Hawaiian Drosophila</taxon>
    </lineage>
</organism>
<dbReference type="PhylomeDB" id="B4JBG5"/>
<keyword evidence="1" id="KW-1133">Transmembrane helix</keyword>
<dbReference type="Proteomes" id="UP000001070">
    <property type="component" value="Unassembled WGS sequence"/>
</dbReference>
<reference evidence="2 3" key="1">
    <citation type="journal article" date="2007" name="Nature">
        <title>Evolution of genes and genomes on the Drosophila phylogeny.</title>
        <authorList>
            <consortium name="Drosophila 12 Genomes Consortium"/>
            <person name="Clark A.G."/>
            <person name="Eisen M.B."/>
            <person name="Smith D.R."/>
            <person name="Bergman C.M."/>
            <person name="Oliver B."/>
            <person name="Markow T.A."/>
            <person name="Kaufman T.C."/>
            <person name="Kellis M."/>
            <person name="Gelbart W."/>
            <person name="Iyer V.N."/>
            <person name="Pollard D.A."/>
            <person name="Sackton T.B."/>
            <person name="Larracuente A.M."/>
            <person name="Singh N.D."/>
            <person name="Abad J.P."/>
            <person name="Abt D.N."/>
            <person name="Adryan B."/>
            <person name="Aguade M."/>
            <person name="Akashi H."/>
            <person name="Anderson W.W."/>
            <person name="Aquadro C.F."/>
            <person name="Ardell D.H."/>
            <person name="Arguello R."/>
            <person name="Artieri C.G."/>
            <person name="Barbash D.A."/>
            <person name="Barker D."/>
            <person name="Barsanti P."/>
            <person name="Batterham P."/>
            <person name="Batzoglou S."/>
            <person name="Begun D."/>
            <person name="Bhutkar A."/>
            <person name="Blanco E."/>
            <person name="Bosak S.A."/>
            <person name="Bradley R.K."/>
            <person name="Brand A.D."/>
            <person name="Brent M.R."/>
            <person name="Brooks A.N."/>
            <person name="Brown R.H."/>
            <person name="Butlin R.K."/>
            <person name="Caggese C."/>
            <person name="Calvi B.R."/>
            <person name="Bernardo de Carvalho A."/>
            <person name="Caspi A."/>
            <person name="Castrezana S."/>
            <person name="Celniker S.E."/>
            <person name="Chang J.L."/>
            <person name="Chapple C."/>
            <person name="Chatterji S."/>
            <person name="Chinwalla A."/>
            <person name="Civetta A."/>
            <person name="Clifton S.W."/>
            <person name="Comeron J.M."/>
            <person name="Costello J.C."/>
            <person name="Coyne J.A."/>
            <person name="Daub J."/>
            <person name="David R.G."/>
            <person name="Delcher A.L."/>
            <person name="Delehaunty K."/>
            <person name="Do C.B."/>
            <person name="Ebling H."/>
            <person name="Edwards K."/>
            <person name="Eickbush T."/>
            <person name="Evans J.D."/>
            <person name="Filipski A."/>
            <person name="Findeiss S."/>
            <person name="Freyhult E."/>
            <person name="Fulton L."/>
            <person name="Fulton R."/>
            <person name="Garcia A.C."/>
            <person name="Gardiner A."/>
            <person name="Garfield D.A."/>
            <person name="Garvin B.E."/>
            <person name="Gibson G."/>
            <person name="Gilbert D."/>
            <person name="Gnerre S."/>
            <person name="Godfrey J."/>
            <person name="Good R."/>
            <person name="Gotea V."/>
            <person name="Gravely B."/>
            <person name="Greenberg A.J."/>
            <person name="Griffiths-Jones S."/>
            <person name="Gross S."/>
            <person name="Guigo R."/>
            <person name="Gustafson E.A."/>
            <person name="Haerty W."/>
            <person name="Hahn M.W."/>
            <person name="Halligan D.L."/>
            <person name="Halpern A.L."/>
            <person name="Halter G.M."/>
            <person name="Han M.V."/>
            <person name="Heger A."/>
            <person name="Hillier L."/>
            <person name="Hinrichs A.S."/>
            <person name="Holmes I."/>
            <person name="Hoskins R.A."/>
            <person name="Hubisz M.J."/>
            <person name="Hultmark D."/>
            <person name="Huntley M.A."/>
            <person name="Jaffe D.B."/>
            <person name="Jagadeeshan S."/>
            <person name="Jeck W.R."/>
            <person name="Johnson J."/>
            <person name="Jones C.D."/>
            <person name="Jordan W.C."/>
            <person name="Karpen G.H."/>
            <person name="Kataoka E."/>
            <person name="Keightley P.D."/>
            <person name="Kheradpour P."/>
            <person name="Kirkness E.F."/>
            <person name="Koerich L.B."/>
            <person name="Kristiansen K."/>
            <person name="Kudrna D."/>
            <person name="Kulathinal R.J."/>
            <person name="Kumar S."/>
            <person name="Kwok R."/>
            <person name="Lander E."/>
            <person name="Langley C.H."/>
            <person name="Lapoint R."/>
            <person name="Lazzaro B.P."/>
            <person name="Lee S.J."/>
            <person name="Levesque L."/>
            <person name="Li R."/>
            <person name="Lin C.F."/>
            <person name="Lin M.F."/>
            <person name="Lindblad-Toh K."/>
            <person name="Llopart A."/>
            <person name="Long M."/>
            <person name="Low L."/>
            <person name="Lozovsky E."/>
            <person name="Lu J."/>
            <person name="Luo M."/>
            <person name="Machado C.A."/>
            <person name="Makalowski W."/>
            <person name="Marzo M."/>
            <person name="Matsuda M."/>
            <person name="Matzkin L."/>
            <person name="McAllister B."/>
            <person name="McBride C.S."/>
            <person name="McKernan B."/>
            <person name="McKernan K."/>
            <person name="Mendez-Lago M."/>
            <person name="Minx P."/>
            <person name="Mollenhauer M.U."/>
            <person name="Montooth K."/>
            <person name="Mount S.M."/>
            <person name="Mu X."/>
            <person name="Myers E."/>
            <person name="Negre B."/>
            <person name="Newfeld S."/>
            <person name="Nielsen R."/>
            <person name="Noor M.A."/>
            <person name="O'Grady P."/>
            <person name="Pachter L."/>
            <person name="Papaceit M."/>
            <person name="Parisi M.J."/>
            <person name="Parisi M."/>
            <person name="Parts L."/>
            <person name="Pedersen J.S."/>
            <person name="Pesole G."/>
            <person name="Phillippy A.M."/>
            <person name="Ponting C.P."/>
            <person name="Pop M."/>
            <person name="Porcelli D."/>
            <person name="Powell J.R."/>
            <person name="Prohaska S."/>
            <person name="Pruitt K."/>
            <person name="Puig M."/>
            <person name="Quesneville H."/>
            <person name="Ram K.R."/>
            <person name="Rand D."/>
            <person name="Rasmussen M.D."/>
            <person name="Reed L.K."/>
            <person name="Reenan R."/>
            <person name="Reily A."/>
            <person name="Remington K.A."/>
            <person name="Rieger T.T."/>
            <person name="Ritchie M.G."/>
            <person name="Robin C."/>
            <person name="Rogers Y.H."/>
            <person name="Rohde C."/>
            <person name="Rozas J."/>
            <person name="Rubenfield M.J."/>
            <person name="Ruiz A."/>
            <person name="Russo S."/>
            <person name="Salzberg S.L."/>
            <person name="Sanchez-Gracia A."/>
            <person name="Saranga D.J."/>
            <person name="Sato H."/>
            <person name="Schaeffer S.W."/>
            <person name="Schatz M.C."/>
            <person name="Schlenke T."/>
            <person name="Schwartz R."/>
            <person name="Segarra C."/>
            <person name="Singh R.S."/>
            <person name="Sirot L."/>
            <person name="Sirota M."/>
            <person name="Sisneros N.B."/>
            <person name="Smith C.D."/>
            <person name="Smith T.F."/>
            <person name="Spieth J."/>
            <person name="Stage D.E."/>
            <person name="Stark A."/>
            <person name="Stephan W."/>
            <person name="Strausberg R.L."/>
            <person name="Strempel S."/>
            <person name="Sturgill D."/>
            <person name="Sutton G."/>
            <person name="Sutton G.G."/>
            <person name="Tao W."/>
            <person name="Teichmann S."/>
            <person name="Tobari Y.N."/>
            <person name="Tomimura Y."/>
            <person name="Tsolas J.M."/>
            <person name="Valente V.L."/>
            <person name="Venter E."/>
            <person name="Venter J.C."/>
            <person name="Vicario S."/>
            <person name="Vieira F.G."/>
            <person name="Vilella A.J."/>
            <person name="Villasante A."/>
            <person name="Walenz B."/>
            <person name="Wang J."/>
            <person name="Wasserman M."/>
            <person name="Watts T."/>
            <person name="Wilson D."/>
            <person name="Wilson R.K."/>
            <person name="Wing R.A."/>
            <person name="Wolfner M.F."/>
            <person name="Wong A."/>
            <person name="Wong G.K."/>
            <person name="Wu C.I."/>
            <person name="Wu G."/>
            <person name="Yamamoto D."/>
            <person name="Yang H.P."/>
            <person name="Yang S.P."/>
            <person name="Yorke J.A."/>
            <person name="Yoshida K."/>
            <person name="Zdobnov E."/>
            <person name="Zhang P."/>
            <person name="Zhang Y."/>
            <person name="Zimin A.V."/>
            <person name="Baldwin J."/>
            <person name="Abdouelleil A."/>
            <person name="Abdulkadir J."/>
            <person name="Abebe A."/>
            <person name="Abera B."/>
            <person name="Abreu J."/>
            <person name="Acer S.C."/>
            <person name="Aftuck L."/>
            <person name="Alexander A."/>
            <person name="An P."/>
            <person name="Anderson E."/>
            <person name="Anderson S."/>
            <person name="Arachi H."/>
            <person name="Azer M."/>
            <person name="Bachantsang P."/>
            <person name="Barry A."/>
            <person name="Bayul T."/>
            <person name="Berlin A."/>
            <person name="Bessette D."/>
            <person name="Bloom T."/>
            <person name="Blye J."/>
            <person name="Boguslavskiy L."/>
            <person name="Bonnet C."/>
            <person name="Boukhgalter B."/>
            <person name="Bourzgui I."/>
            <person name="Brown A."/>
            <person name="Cahill P."/>
            <person name="Channer S."/>
            <person name="Cheshatsang Y."/>
            <person name="Chuda L."/>
            <person name="Citroen M."/>
            <person name="Collymore A."/>
            <person name="Cooke P."/>
            <person name="Costello M."/>
            <person name="D'Aco K."/>
            <person name="Daza R."/>
            <person name="De Haan G."/>
            <person name="DeGray S."/>
            <person name="DeMaso C."/>
            <person name="Dhargay N."/>
            <person name="Dooley K."/>
            <person name="Dooley E."/>
            <person name="Doricent M."/>
            <person name="Dorje P."/>
            <person name="Dorjee K."/>
            <person name="Dupes A."/>
            <person name="Elong R."/>
            <person name="Falk J."/>
            <person name="Farina A."/>
            <person name="Faro S."/>
            <person name="Ferguson D."/>
            <person name="Fisher S."/>
            <person name="Foley C.D."/>
            <person name="Franke A."/>
            <person name="Friedrich D."/>
            <person name="Gadbois L."/>
            <person name="Gearin G."/>
            <person name="Gearin C.R."/>
            <person name="Giannoukos G."/>
            <person name="Goode T."/>
            <person name="Graham J."/>
            <person name="Grandbois E."/>
            <person name="Grewal S."/>
            <person name="Gyaltsen K."/>
            <person name="Hafez N."/>
            <person name="Hagos B."/>
            <person name="Hall J."/>
            <person name="Henson C."/>
            <person name="Hollinger A."/>
            <person name="Honan T."/>
            <person name="Huard M.D."/>
            <person name="Hughes L."/>
            <person name="Hurhula B."/>
            <person name="Husby M.E."/>
            <person name="Kamat A."/>
            <person name="Kanga B."/>
            <person name="Kashin S."/>
            <person name="Khazanovich D."/>
            <person name="Kisner P."/>
            <person name="Lance K."/>
            <person name="Lara M."/>
            <person name="Lee W."/>
            <person name="Lennon N."/>
            <person name="Letendre F."/>
            <person name="LeVine R."/>
            <person name="Lipovsky A."/>
            <person name="Liu X."/>
            <person name="Liu J."/>
            <person name="Liu S."/>
            <person name="Lokyitsang T."/>
            <person name="Lokyitsang Y."/>
            <person name="Lubonja R."/>
            <person name="Lui A."/>
            <person name="MacDonald P."/>
            <person name="Magnisalis V."/>
            <person name="Maru K."/>
            <person name="Matthews C."/>
            <person name="McCusker W."/>
            <person name="McDonough S."/>
            <person name="Mehta T."/>
            <person name="Meldrim J."/>
            <person name="Meneus L."/>
            <person name="Mihai O."/>
            <person name="Mihalev A."/>
            <person name="Mihova T."/>
            <person name="Mittelman R."/>
            <person name="Mlenga V."/>
            <person name="Montmayeur A."/>
            <person name="Mulrain L."/>
            <person name="Navidi A."/>
            <person name="Naylor J."/>
            <person name="Negash T."/>
            <person name="Nguyen T."/>
            <person name="Nguyen N."/>
            <person name="Nicol R."/>
            <person name="Norbu C."/>
            <person name="Norbu N."/>
            <person name="Novod N."/>
            <person name="O'Neill B."/>
            <person name="Osman S."/>
            <person name="Markiewicz E."/>
            <person name="Oyono O.L."/>
            <person name="Patti C."/>
            <person name="Phunkhang P."/>
            <person name="Pierre F."/>
            <person name="Priest M."/>
            <person name="Raghuraman S."/>
            <person name="Rege F."/>
            <person name="Reyes R."/>
            <person name="Rise C."/>
            <person name="Rogov P."/>
            <person name="Ross K."/>
            <person name="Ryan E."/>
            <person name="Settipalli S."/>
            <person name="Shea T."/>
            <person name="Sherpa N."/>
            <person name="Shi L."/>
            <person name="Shih D."/>
            <person name="Sparrow T."/>
            <person name="Spaulding J."/>
            <person name="Stalker J."/>
            <person name="Stange-Thomann N."/>
            <person name="Stavropoulos S."/>
            <person name="Stone C."/>
            <person name="Strader C."/>
            <person name="Tesfaye S."/>
            <person name="Thomson T."/>
            <person name="Thoulutsang Y."/>
            <person name="Thoulutsang D."/>
            <person name="Topham K."/>
            <person name="Topping I."/>
            <person name="Tsamla T."/>
            <person name="Vassiliev H."/>
            <person name="Vo A."/>
            <person name="Wangchuk T."/>
            <person name="Wangdi T."/>
            <person name="Weiand M."/>
            <person name="Wilkinson J."/>
            <person name="Wilson A."/>
            <person name="Yadav S."/>
            <person name="Young G."/>
            <person name="Yu Q."/>
            <person name="Zembek L."/>
            <person name="Zhong D."/>
            <person name="Zimmer A."/>
            <person name="Zwirko Z."/>
            <person name="Jaffe D.B."/>
            <person name="Alvarez P."/>
            <person name="Brockman W."/>
            <person name="Butler J."/>
            <person name="Chin C."/>
            <person name="Gnerre S."/>
            <person name="Grabherr M."/>
            <person name="Kleber M."/>
            <person name="Mauceli E."/>
            <person name="MacCallum I."/>
        </authorList>
    </citation>
    <scope>NUCLEOTIDE SEQUENCE [LARGE SCALE GENOMIC DNA]</scope>
    <source>
        <strain evidence="3">Tucson 15287-2541.00</strain>
    </source>
</reference>
<dbReference type="HOGENOM" id="CLU_2815131_0_0_1"/>
<keyword evidence="1" id="KW-0472">Membrane</keyword>
<evidence type="ECO:0000313" key="3">
    <source>
        <dbReference type="Proteomes" id="UP000001070"/>
    </source>
</evidence>
<dbReference type="OrthoDB" id="1898221at2759"/>
<keyword evidence="3" id="KW-1185">Reference proteome</keyword>
<sequence length="67" mass="8077">MTKVELYKSRIFVTIIHLCALGQFAYGLYFSNFEVQRSYKLKTSFNRRLVPETFPQKLRFLSYWSLT</sequence>
<dbReference type="OMA" id="IFVTIIH"/>
<feature type="transmembrane region" description="Helical" evidence="1">
    <location>
        <begin position="12"/>
        <end position="31"/>
    </location>
</feature>
<gene>
    <name evidence="2" type="primary">Dgri\GH10218</name>
    <name evidence="2" type="ORF">Dgri_GH10218</name>
</gene>
<proteinExistence type="predicted"/>
<keyword evidence="1" id="KW-0812">Transmembrane</keyword>